<dbReference type="InterPro" id="IPR047347">
    <property type="entry name" value="YvaQ-like_sensor"/>
</dbReference>
<comment type="subcellular location">
    <subcellularLocation>
        <location evidence="2">Membrane</location>
    </subcellularLocation>
</comment>
<dbReference type="eggNOG" id="COG3437">
    <property type="taxonomic scope" value="Bacteria"/>
</dbReference>
<gene>
    <name evidence="18" type="ordered locus">Dred_1267</name>
</gene>
<dbReference type="InterPro" id="IPR003661">
    <property type="entry name" value="HisK_dim/P_dom"/>
</dbReference>
<proteinExistence type="inferred from homology"/>
<sequence length="916" mass="102791">MKLKTKLFLGLSGLFIILLLISGSAIYGMKKFNNNIEEIVKNRYQKVILVATIQFEINNASRYLRDLILEDNNTDLEIYNKMEESNKQILGAISALEKVSEVDELKQLTTEVKTAFNEYLKIEKTIYSLVQAGRRDEAKAVLYQNASVQTRLKLVQMIDDVGSIQQKQMELTVAQSKDVYNNIVFIFISLVLIGMVLGSGIVVWLIQNIVGNLHRVTLAMKSVSSHKDKTFLPRLDIVSSDEIGKISEVFNDMVEALEQHARQEKEKNLAIQEQHWLKSKVAEIMTLFQGVLDVKTFAQLLITRIPPIVGGCYGVFYVSVTEGEEQRLIKMASYASGGQDVGTSSFRPGEGLVGQCLLENKVIYLTNIPNQYIHITSGLGTAPAKCITVLPVEFEGKVVAVIELASFTELSSLQQELLEQVRWNVGISLNRIGNHMQVQKLLADSQALTEELQTQSEELQMQQEELKTFNEKLENQYKESEQKTIELQKAKTALEEQASHLALSSQYKSEFLSNMSHELRTPLNSLLILARILVENKDGNLSPKQVEYAETILSSGNDLLNLINDIFDLAKIEAGKLIVKPEQISLTELIYTLERQFQPIARQKLLDFTIQLDNDIPKTFFTDKNRLMQILKNLLSNAFKFTNEGCVNLHVQRATKISEKGTQIVFSVSDTGIGIAKDKQALIFEAFQQGDGTTSRKFGGTGLGLSICRELAGLLGGFIELQSIKGKGSTFSVYIPTYDVETEFIEPARTEVAPGDDNSPIERDEIGKTEEWSGDKVSLSQIYSQGDKTLKGYRVLVVDDDMRNVFAITAALEEQEIEVLFAGNGREAQEILMQTPGIDLVLMDIMMPEMDGYEAMQSIRKMPEYEKIPIIALTAKAMKGDRDKCLQAGASDYISKPLDINQLLSLMRVWLYRKVN</sequence>
<dbReference type="EC" id="2.7.13.3" evidence="4"/>
<dbReference type="PANTHER" id="PTHR45339:SF1">
    <property type="entry name" value="HYBRID SIGNAL TRANSDUCTION HISTIDINE KINASE J"/>
    <property type="match status" value="1"/>
</dbReference>
<dbReference type="PRINTS" id="PR00344">
    <property type="entry name" value="BCTRLSENSOR"/>
</dbReference>
<dbReference type="STRING" id="349161.Dred_1267"/>
<feature type="transmembrane region" description="Helical" evidence="14">
    <location>
        <begin position="183"/>
        <end position="206"/>
    </location>
</feature>
<keyword evidence="6 12" id="KW-0597">Phosphoprotein</keyword>
<dbReference type="InterPro" id="IPR003660">
    <property type="entry name" value="HAMP_dom"/>
</dbReference>
<evidence type="ECO:0000256" key="8">
    <source>
        <dbReference type="ARBA" id="ARBA00022777"/>
    </source>
</evidence>
<keyword evidence="14" id="KW-0472">Membrane</keyword>
<evidence type="ECO:0000313" key="18">
    <source>
        <dbReference type="EMBL" id="ABO49801.1"/>
    </source>
</evidence>
<evidence type="ECO:0000256" key="12">
    <source>
        <dbReference type="PROSITE-ProRule" id="PRU00169"/>
    </source>
</evidence>
<dbReference type="SUPFAM" id="SSF55874">
    <property type="entry name" value="ATPase domain of HSP90 chaperone/DNA topoisomerase II/histidine kinase"/>
    <property type="match status" value="1"/>
</dbReference>
<evidence type="ECO:0000256" key="6">
    <source>
        <dbReference type="ARBA" id="ARBA00022553"/>
    </source>
</evidence>
<dbReference type="PROSITE" id="PS50885">
    <property type="entry name" value="HAMP"/>
    <property type="match status" value="1"/>
</dbReference>
<dbReference type="SUPFAM" id="SSF47384">
    <property type="entry name" value="Homodimeric domain of signal transducing histidine kinase"/>
    <property type="match status" value="1"/>
</dbReference>
<dbReference type="PROSITE" id="PS50110">
    <property type="entry name" value="RESPONSE_REGULATORY"/>
    <property type="match status" value="1"/>
</dbReference>
<protein>
    <recommendedName>
        <fullName evidence="11">Circadian input-output histidine kinase CikA</fullName>
        <ecNumber evidence="4">2.7.13.3</ecNumber>
    </recommendedName>
    <alternativeName>
        <fullName evidence="5">Stage 0 sporulation protein A homolog</fullName>
    </alternativeName>
</protein>
<keyword evidence="7" id="KW-0808">Transferase</keyword>
<dbReference type="OrthoDB" id="9809348at2"/>
<dbReference type="GO" id="GO:0016020">
    <property type="term" value="C:membrane"/>
    <property type="evidence" value="ECO:0007669"/>
    <property type="project" value="UniProtKB-SubCell"/>
</dbReference>
<dbReference type="KEGG" id="drm:Dred_1267"/>
<dbReference type="Pfam" id="PF00512">
    <property type="entry name" value="HisKA"/>
    <property type="match status" value="1"/>
</dbReference>
<reference evidence="18 19" key="1">
    <citation type="submission" date="2007-03" db="EMBL/GenBank/DDBJ databases">
        <title>Complete sequence of Desulfotomaculum reducens MI-1.</title>
        <authorList>
            <consortium name="US DOE Joint Genome Institute"/>
            <person name="Copeland A."/>
            <person name="Lucas S."/>
            <person name="Lapidus A."/>
            <person name="Barry K."/>
            <person name="Detter J.C."/>
            <person name="Glavina del Rio T."/>
            <person name="Hammon N."/>
            <person name="Israni S."/>
            <person name="Dalin E."/>
            <person name="Tice H."/>
            <person name="Pitluck S."/>
            <person name="Sims D."/>
            <person name="Brettin T."/>
            <person name="Bruce D."/>
            <person name="Han C."/>
            <person name="Tapia R."/>
            <person name="Schmutz J."/>
            <person name="Larimer F."/>
            <person name="Land M."/>
            <person name="Hauser L."/>
            <person name="Kyrpides N."/>
            <person name="Kim E."/>
            <person name="Tebo B.M."/>
            <person name="Richardson P."/>
        </authorList>
    </citation>
    <scope>NUCLEOTIDE SEQUENCE [LARGE SCALE GENOMIC DNA]</scope>
    <source>
        <strain evidence="18 19">MI-1</strain>
    </source>
</reference>
<keyword evidence="8 18" id="KW-0418">Kinase</keyword>
<dbReference type="InterPro" id="IPR024478">
    <property type="entry name" value="HlyB_4HB_MCP"/>
</dbReference>
<dbReference type="Pfam" id="PF12729">
    <property type="entry name" value="4HB_MCP_1"/>
    <property type="match status" value="1"/>
</dbReference>
<evidence type="ECO:0000256" key="14">
    <source>
        <dbReference type="SAM" id="Phobius"/>
    </source>
</evidence>
<dbReference type="HOGENOM" id="CLU_000445_127_2_9"/>
<dbReference type="CDD" id="cd06225">
    <property type="entry name" value="HAMP"/>
    <property type="match status" value="1"/>
</dbReference>
<name>A4J3Z8_DESRM</name>
<dbReference type="CDD" id="cd19411">
    <property type="entry name" value="MCP2201-like_sensor"/>
    <property type="match status" value="1"/>
</dbReference>
<dbReference type="InterPro" id="IPR005467">
    <property type="entry name" value="His_kinase_dom"/>
</dbReference>
<evidence type="ECO:0000256" key="3">
    <source>
        <dbReference type="ARBA" id="ARBA00006402"/>
    </source>
</evidence>
<evidence type="ECO:0000313" key="19">
    <source>
        <dbReference type="Proteomes" id="UP000001556"/>
    </source>
</evidence>
<dbReference type="SMART" id="SM00387">
    <property type="entry name" value="HATPase_c"/>
    <property type="match status" value="1"/>
</dbReference>
<dbReference type="CDD" id="cd16922">
    <property type="entry name" value="HATPase_EvgS-ArcB-TorS-like"/>
    <property type="match status" value="1"/>
</dbReference>
<keyword evidence="9" id="KW-0902">Two-component regulatory system</keyword>
<feature type="modified residue" description="4-aspartylphosphate" evidence="12">
    <location>
        <position position="844"/>
    </location>
</feature>
<evidence type="ECO:0000256" key="9">
    <source>
        <dbReference type="ARBA" id="ARBA00023012"/>
    </source>
</evidence>
<dbReference type="InterPro" id="IPR029016">
    <property type="entry name" value="GAF-like_dom_sf"/>
</dbReference>
<feature type="domain" description="HAMP" evidence="17">
    <location>
        <begin position="207"/>
        <end position="262"/>
    </location>
</feature>
<dbReference type="Gene3D" id="3.30.565.10">
    <property type="entry name" value="Histidine kinase-like ATPase, C-terminal domain"/>
    <property type="match status" value="1"/>
</dbReference>
<dbReference type="Gene3D" id="6.10.340.10">
    <property type="match status" value="1"/>
</dbReference>
<dbReference type="Pfam" id="PF00672">
    <property type="entry name" value="HAMP"/>
    <property type="match status" value="1"/>
</dbReference>
<dbReference type="SUPFAM" id="SSF55781">
    <property type="entry name" value="GAF domain-like"/>
    <property type="match status" value="1"/>
</dbReference>
<dbReference type="Proteomes" id="UP000001556">
    <property type="component" value="Chromosome"/>
</dbReference>
<dbReference type="InterPro" id="IPR011006">
    <property type="entry name" value="CheY-like_superfamily"/>
</dbReference>
<dbReference type="eggNOG" id="COG4251">
    <property type="taxonomic scope" value="Bacteria"/>
</dbReference>
<dbReference type="Pfam" id="PF13185">
    <property type="entry name" value="GAF_2"/>
    <property type="match status" value="1"/>
</dbReference>
<keyword evidence="14" id="KW-0812">Transmembrane</keyword>
<dbReference type="Pfam" id="PF02518">
    <property type="entry name" value="HATPase_c"/>
    <property type="match status" value="1"/>
</dbReference>
<dbReference type="InterPro" id="IPR003594">
    <property type="entry name" value="HATPase_dom"/>
</dbReference>
<comment type="similarity">
    <text evidence="3">In the N-terminal section; belongs to the phytochrome family.</text>
</comment>
<dbReference type="PROSITE" id="PS50109">
    <property type="entry name" value="HIS_KIN"/>
    <property type="match status" value="1"/>
</dbReference>
<dbReference type="InterPro" id="IPR036097">
    <property type="entry name" value="HisK_dim/P_sf"/>
</dbReference>
<dbReference type="CDD" id="cd00082">
    <property type="entry name" value="HisKA"/>
    <property type="match status" value="1"/>
</dbReference>
<feature type="domain" description="Response regulatory" evidence="16">
    <location>
        <begin position="794"/>
        <end position="911"/>
    </location>
</feature>
<organism evidence="18 19">
    <name type="scientific">Desulforamulus reducens (strain ATCC BAA-1160 / DSM 100696 / MI-1)</name>
    <name type="common">Desulfotomaculum reducens</name>
    <dbReference type="NCBI Taxonomy" id="349161"/>
    <lineage>
        <taxon>Bacteria</taxon>
        <taxon>Bacillati</taxon>
        <taxon>Bacillota</taxon>
        <taxon>Clostridia</taxon>
        <taxon>Eubacteriales</taxon>
        <taxon>Peptococcaceae</taxon>
        <taxon>Desulforamulus</taxon>
    </lineage>
</organism>
<dbReference type="InterPro" id="IPR004358">
    <property type="entry name" value="Sig_transdc_His_kin-like_C"/>
</dbReference>
<dbReference type="SMART" id="SM00304">
    <property type="entry name" value="HAMP"/>
    <property type="match status" value="1"/>
</dbReference>
<dbReference type="Gene3D" id="3.30.450.40">
    <property type="match status" value="1"/>
</dbReference>
<dbReference type="GO" id="GO:0000155">
    <property type="term" value="F:phosphorelay sensor kinase activity"/>
    <property type="evidence" value="ECO:0007669"/>
    <property type="project" value="InterPro"/>
</dbReference>
<comment type="catalytic activity">
    <reaction evidence="1">
        <text>ATP + protein L-histidine = ADP + protein N-phospho-L-histidine.</text>
        <dbReference type="EC" id="2.7.13.3"/>
    </reaction>
</comment>
<dbReference type="CDD" id="cd17546">
    <property type="entry name" value="REC_hyHK_CKI1_RcsC-like"/>
    <property type="match status" value="1"/>
</dbReference>
<dbReference type="Gene3D" id="3.40.50.2300">
    <property type="match status" value="1"/>
</dbReference>
<evidence type="ECO:0000256" key="1">
    <source>
        <dbReference type="ARBA" id="ARBA00000085"/>
    </source>
</evidence>
<evidence type="ECO:0000256" key="10">
    <source>
        <dbReference type="ARBA" id="ARBA00024867"/>
    </source>
</evidence>
<evidence type="ECO:0000256" key="7">
    <source>
        <dbReference type="ARBA" id="ARBA00022679"/>
    </source>
</evidence>
<dbReference type="SMART" id="SM00388">
    <property type="entry name" value="HisKA"/>
    <property type="match status" value="1"/>
</dbReference>
<dbReference type="Pfam" id="PF00072">
    <property type="entry name" value="Response_reg"/>
    <property type="match status" value="1"/>
</dbReference>
<dbReference type="SMART" id="SM00448">
    <property type="entry name" value="REC"/>
    <property type="match status" value="1"/>
</dbReference>
<evidence type="ECO:0000256" key="5">
    <source>
        <dbReference type="ARBA" id="ARBA00018672"/>
    </source>
</evidence>
<accession>A4J3Z8</accession>
<comment type="function">
    <text evidence="10">May play the central regulatory role in sporulation. It may be an element of the effector pathway responsible for the activation of sporulation genes in response to nutritional stress. Spo0A may act in concert with spo0H (a sigma factor) to control the expression of some genes that are critical to the sporulation process.</text>
</comment>
<dbReference type="RefSeq" id="WP_011877625.1">
    <property type="nucleotide sequence ID" value="NC_009253.1"/>
</dbReference>
<evidence type="ECO:0000259" key="17">
    <source>
        <dbReference type="PROSITE" id="PS50885"/>
    </source>
</evidence>
<keyword evidence="19" id="KW-1185">Reference proteome</keyword>
<evidence type="ECO:0000256" key="11">
    <source>
        <dbReference type="ARBA" id="ARBA00074306"/>
    </source>
</evidence>
<dbReference type="Gene3D" id="1.10.287.130">
    <property type="match status" value="1"/>
</dbReference>
<dbReference type="InterPro" id="IPR001789">
    <property type="entry name" value="Sig_transdc_resp-reg_receiver"/>
</dbReference>
<evidence type="ECO:0000256" key="2">
    <source>
        <dbReference type="ARBA" id="ARBA00004370"/>
    </source>
</evidence>
<keyword evidence="14" id="KW-1133">Transmembrane helix</keyword>
<dbReference type="InterPro" id="IPR036890">
    <property type="entry name" value="HATPase_C_sf"/>
</dbReference>
<dbReference type="FunFam" id="3.30.565.10:FF:000010">
    <property type="entry name" value="Sensor histidine kinase RcsC"/>
    <property type="match status" value="1"/>
</dbReference>
<dbReference type="AlphaFoldDB" id="A4J3Z8"/>
<feature type="domain" description="Histidine kinase" evidence="15">
    <location>
        <begin position="514"/>
        <end position="739"/>
    </location>
</feature>
<dbReference type="SUPFAM" id="SSF52172">
    <property type="entry name" value="CheY-like"/>
    <property type="match status" value="1"/>
</dbReference>
<evidence type="ECO:0000256" key="13">
    <source>
        <dbReference type="SAM" id="Coils"/>
    </source>
</evidence>
<feature type="coiled-coil region" evidence="13">
    <location>
        <begin position="438"/>
        <end position="497"/>
    </location>
</feature>
<evidence type="ECO:0000256" key="4">
    <source>
        <dbReference type="ARBA" id="ARBA00012438"/>
    </source>
</evidence>
<evidence type="ECO:0000259" key="15">
    <source>
        <dbReference type="PROSITE" id="PS50109"/>
    </source>
</evidence>
<keyword evidence="13" id="KW-0175">Coiled coil</keyword>
<evidence type="ECO:0000259" key="16">
    <source>
        <dbReference type="PROSITE" id="PS50110"/>
    </source>
</evidence>
<dbReference type="PANTHER" id="PTHR45339">
    <property type="entry name" value="HYBRID SIGNAL TRANSDUCTION HISTIDINE KINASE J"/>
    <property type="match status" value="1"/>
</dbReference>
<dbReference type="InterPro" id="IPR003018">
    <property type="entry name" value="GAF"/>
</dbReference>
<dbReference type="EMBL" id="CP000612">
    <property type="protein sequence ID" value="ABO49801.1"/>
    <property type="molecule type" value="Genomic_DNA"/>
</dbReference>